<dbReference type="FunFam" id="3.40.50.620:FF:000013">
    <property type="entry name" value="Pantothenate synthetase"/>
    <property type="match status" value="1"/>
</dbReference>
<comment type="catalytic activity">
    <reaction evidence="11">
        <text>(R)-pantoate + beta-alanine + ATP = (R)-pantothenate + AMP + diphosphate + H(+)</text>
        <dbReference type="Rhea" id="RHEA:10912"/>
        <dbReference type="ChEBI" id="CHEBI:15378"/>
        <dbReference type="ChEBI" id="CHEBI:15980"/>
        <dbReference type="ChEBI" id="CHEBI:29032"/>
        <dbReference type="ChEBI" id="CHEBI:30616"/>
        <dbReference type="ChEBI" id="CHEBI:33019"/>
        <dbReference type="ChEBI" id="CHEBI:57966"/>
        <dbReference type="ChEBI" id="CHEBI:456215"/>
        <dbReference type="EC" id="6.3.2.1"/>
    </reaction>
</comment>
<dbReference type="Gene3D" id="3.30.1300.10">
    <property type="entry name" value="Pantoate-beta-alanine ligase, C-terminal domain"/>
    <property type="match status" value="1"/>
</dbReference>
<keyword evidence="13" id="KW-1185">Reference proteome</keyword>
<dbReference type="CDD" id="cd00560">
    <property type="entry name" value="PanC"/>
    <property type="match status" value="1"/>
</dbReference>
<dbReference type="STRING" id="45607.A0A2T0FEP9"/>
<evidence type="ECO:0000256" key="7">
    <source>
        <dbReference type="ARBA" id="ARBA00022741"/>
    </source>
</evidence>
<gene>
    <name evidence="12" type="ORF">B9G98_01088</name>
</gene>
<name>A0A2T0FEP9_9ASCO</name>
<evidence type="ECO:0000313" key="12">
    <source>
        <dbReference type="EMBL" id="PRT53468.1"/>
    </source>
</evidence>
<proteinExistence type="inferred from homology"/>
<accession>A0A2T0FEP9</accession>
<dbReference type="EMBL" id="NDIQ01000001">
    <property type="protein sequence ID" value="PRT53468.1"/>
    <property type="molecule type" value="Genomic_DNA"/>
</dbReference>
<dbReference type="GeneID" id="36514837"/>
<evidence type="ECO:0000256" key="3">
    <source>
        <dbReference type="ARBA" id="ARBA00012219"/>
    </source>
</evidence>
<comment type="caution">
    <text evidence="12">The sequence shown here is derived from an EMBL/GenBank/DDBJ whole genome shotgun (WGS) entry which is preliminary data.</text>
</comment>
<dbReference type="EC" id="6.3.2.1" evidence="3"/>
<dbReference type="InterPro" id="IPR003721">
    <property type="entry name" value="Pantoate_ligase"/>
</dbReference>
<dbReference type="GO" id="GO:0015940">
    <property type="term" value="P:pantothenate biosynthetic process"/>
    <property type="evidence" value="ECO:0007669"/>
    <property type="project" value="UniProtKB-UniPathway"/>
</dbReference>
<evidence type="ECO:0000256" key="5">
    <source>
        <dbReference type="ARBA" id="ARBA00022598"/>
    </source>
</evidence>
<dbReference type="InterPro" id="IPR042176">
    <property type="entry name" value="Pantoate_ligase_C"/>
</dbReference>
<evidence type="ECO:0000313" key="13">
    <source>
        <dbReference type="Proteomes" id="UP000238350"/>
    </source>
</evidence>
<dbReference type="Pfam" id="PF02569">
    <property type="entry name" value="Pantoate_ligase"/>
    <property type="match status" value="1"/>
</dbReference>
<dbReference type="RefSeq" id="XP_024663414.1">
    <property type="nucleotide sequence ID" value="XM_024807646.1"/>
</dbReference>
<comment type="similarity">
    <text evidence="2">Belongs to the pantothenate synthetase family.</text>
</comment>
<keyword evidence="8" id="KW-0067">ATP-binding</keyword>
<dbReference type="AlphaFoldDB" id="A0A2T0FEP9"/>
<dbReference type="InterPro" id="IPR014729">
    <property type="entry name" value="Rossmann-like_a/b/a_fold"/>
</dbReference>
<reference evidence="12 13" key="1">
    <citation type="submission" date="2017-04" db="EMBL/GenBank/DDBJ databases">
        <title>Genome sequencing of [Candida] sorbophila.</title>
        <authorList>
            <person name="Ahn J.O."/>
        </authorList>
    </citation>
    <scope>NUCLEOTIDE SEQUENCE [LARGE SCALE GENOMIC DNA]</scope>
    <source>
        <strain evidence="12 13">DS02</strain>
    </source>
</reference>
<evidence type="ECO:0000256" key="6">
    <source>
        <dbReference type="ARBA" id="ARBA00022655"/>
    </source>
</evidence>
<dbReference type="Gene3D" id="3.40.50.620">
    <property type="entry name" value="HUPs"/>
    <property type="match status" value="1"/>
</dbReference>
<evidence type="ECO:0000256" key="4">
    <source>
        <dbReference type="ARBA" id="ARBA00015647"/>
    </source>
</evidence>
<dbReference type="PANTHER" id="PTHR21299:SF1">
    <property type="entry name" value="PANTOATE--BETA-ALANINE LIGASE"/>
    <property type="match status" value="1"/>
</dbReference>
<sequence length="301" mass="33410">MVQIIRSLTKLREWRLAQTLARRKVGFVPTMGALHAGHIDLIRQSMAATPATVISIFVNPSQFAPHEDLSKYPRSFEKDIAEITEVSRSARPEVEPVVFMPEVDEMYPSGIELDRTKQVGAFVEVLGLSHQLEGLVRPHFFRGVATVVSKLFNAIQPDVAFFGQKDIQQVSVVRRMVKDLLFPIEIVMGKTAREKSGLAMSSRNQYLDPETRQKATVLYRALKNAENEYNAGETSSKVLVDIVKKTLSAEPVVKNIEYVEITDLESLSPQENARPGSVLSAAIALNSAAGTPLRILDNIIL</sequence>
<dbReference type="HAMAP" id="MF_00158">
    <property type="entry name" value="PanC"/>
    <property type="match status" value="1"/>
</dbReference>
<organism evidence="12 13">
    <name type="scientific">Wickerhamiella sorbophila</name>
    <dbReference type="NCBI Taxonomy" id="45607"/>
    <lineage>
        <taxon>Eukaryota</taxon>
        <taxon>Fungi</taxon>
        <taxon>Dikarya</taxon>
        <taxon>Ascomycota</taxon>
        <taxon>Saccharomycotina</taxon>
        <taxon>Dipodascomycetes</taxon>
        <taxon>Dipodascales</taxon>
        <taxon>Trichomonascaceae</taxon>
        <taxon>Wickerhamiella</taxon>
    </lineage>
</organism>
<dbReference type="SUPFAM" id="SSF52374">
    <property type="entry name" value="Nucleotidylyl transferase"/>
    <property type="match status" value="1"/>
</dbReference>
<dbReference type="UniPathway" id="UPA00028">
    <property type="reaction ID" value="UER00005"/>
</dbReference>
<comment type="pathway">
    <text evidence="1">Cofactor biosynthesis; (R)-pantothenate biosynthesis; (R)-pantothenate from (R)-pantoate and beta-alanine: step 1/1.</text>
</comment>
<dbReference type="GO" id="GO:0004592">
    <property type="term" value="F:pantoate-beta-alanine ligase activity"/>
    <property type="evidence" value="ECO:0007669"/>
    <property type="project" value="UniProtKB-EC"/>
</dbReference>
<keyword evidence="6" id="KW-0566">Pantothenate biosynthesis</keyword>
<keyword evidence="7" id="KW-0547">Nucleotide-binding</keyword>
<evidence type="ECO:0000256" key="11">
    <source>
        <dbReference type="ARBA" id="ARBA00048258"/>
    </source>
</evidence>
<dbReference type="GO" id="GO:0005524">
    <property type="term" value="F:ATP binding"/>
    <property type="evidence" value="ECO:0007669"/>
    <property type="project" value="UniProtKB-KW"/>
</dbReference>
<dbReference type="PANTHER" id="PTHR21299">
    <property type="entry name" value="CYTIDYLATE KINASE/PANTOATE-BETA-ALANINE LIGASE"/>
    <property type="match status" value="1"/>
</dbReference>
<dbReference type="NCBIfam" id="TIGR00018">
    <property type="entry name" value="panC"/>
    <property type="match status" value="1"/>
</dbReference>
<evidence type="ECO:0000256" key="8">
    <source>
        <dbReference type="ARBA" id="ARBA00022840"/>
    </source>
</evidence>
<evidence type="ECO:0000256" key="1">
    <source>
        <dbReference type="ARBA" id="ARBA00004990"/>
    </source>
</evidence>
<evidence type="ECO:0000256" key="9">
    <source>
        <dbReference type="ARBA" id="ARBA00029902"/>
    </source>
</evidence>
<dbReference type="Proteomes" id="UP000238350">
    <property type="component" value="Unassembled WGS sequence"/>
</dbReference>
<dbReference type="OrthoDB" id="2020436at2759"/>
<protein>
    <recommendedName>
        <fullName evidence="4">Pantoate--beta-alanine ligase</fullName>
        <ecNumber evidence="3">6.3.2.1</ecNumber>
    </recommendedName>
    <alternativeName>
        <fullName evidence="10">Pantoate-activating enzyme</fullName>
    </alternativeName>
    <alternativeName>
        <fullName evidence="9">Pantothenate synthetase</fullName>
    </alternativeName>
</protein>
<evidence type="ECO:0000256" key="10">
    <source>
        <dbReference type="ARBA" id="ARBA00032806"/>
    </source>
</evidence>
<keyword evidence="5" id="KW-0436">Ligase</keyword>
<evidence type="ECO:0000256" key="2">
    <source>
        <dbReference type="ARBA" id="ARBA00009256"/>
    </source>
</evidence>